<proteinExistence type="predicted"/>
<accession>A0ABN9QFL6</accession>
<dbReference type="EMBL" id="CAUYUJ010003021">
    <property type="protein sequence ID" value="CAK0803496.1"/>
    <property type="molecule type" value="Genomic_DNA"/>
</dbReference>
<organism evidence="1 2">
    <name type="scientific">Prorocentrum cordatum</name>
    <dbReference type="NCBI Taxonomy" id="2364126"/>
    <lineage>
        <taxon>Eukaryota</taxon>
        <taxon>Sar</taxon>
        <taxon>Alveolata</taxon>
        <taxon>Dinophyceae</taxon>
        <taxon>Prorocentrales</taxon>
        <taxon>Prorocentraceae</taxon>
        <taxon>Prorocentrum</taxon>
    </lineage>
</organism>
<dbReference type="Proteomes" id="UP001189429">
    <property type="component" value="Unassembled WGS sequence"/>
</dbReference>
<name>A0ABN9QFL6_9DINO</name>
<reference evidence="1" key="1">
    <citation type="submission" date="2023-10" db="EMBL/GenBank/DDBJ databases">
        <authorList>
            <person name="Chen Y."/>
            <person name="Shah S."/>
            <person name="Dougan E. K."/>
            <person name="Thang M."/>
            <person name="Chan C."/>
        </authorList>
    </citation>
    <scope>NUCLEOTIDE SEQUENCE [LARGE SCALE GENOMIC DNA]</scope>
</reference>
<gene>
    <name evidence="1" type="ORF">PCOR1329_LOCUS10640</name>
</gene>
<evidence type="ECO:0008006" key="3">
    <source>
        <dbReference type="Google" id="ProtNLM"/>
    </source>
</evidence>
<evidence type="ECO:0000313" key="1">
    <source>
        <dbReference type="EMBL" id="CAK0803496.1"/>
    </source>
</evidence>
<comment type="caution">
    <text evidence="1">The sequence shown here is derived from an EMBL/GenBank/DDBJ whole genome shotgun (WGS) entry which is preliminary data.</text>
</comment>
<keyword evidence="2" id="KW-1185">Reference proteome</keyword>
<sequence>VVEGAPILERFPVLVQCIRRVVDVVRADLRILEELQPRRFFYAKHALALRVMMNRRLEKVRRLTEEGWLSSADSEGLVASLQGRIVQVERFLPRLRSMERVVGARPCELAQAPMAPAWQDVDLVHQ</sequence>
<feature type="non-terminal residue" evidence="1">
    <location>
        <position position="126"/>
    </location>
</feature>
<feature type="non-terminal residue" evidence="1">
    <location>
        <position position="1"/>
    </location>
</feature>
<evidence type="ECO:0000313" key="2">
    <source>
        <dbReference type="Proteomes" id="UP001189429"/>
    </source>
</evidence>
<protein>
    <recommendedName>
        <fullName evidence="3">Spindle pole body component</fullName>
    </recommendedName>
</protein>